<dbReference type="AlphaFoldDB" id="A0A1I5Z662"/>
<gene>
    <name evidence="5" type="ORF">SAMN04515668_2751</name>
</gene>
<dbReference type="SFLD" id="SFLDG01129">
    <property type="entry name" value="C1.5:_HAD__Beta-PGM__Phosphata"/>
    <property type="match status" value="1"/>
</dbReference>
<dbReference type="Proteomes" id="UP000199029">
    <property type="component" value="Unassembled WGS sequence"/>
</dbReference>
<dbReference type="NCBIfam" id="TIGR01549">
    <property type="entry name" value="HAD-SF-IA-v1"/>
    <property type="match status" value="1"/>
</dbReference>
<dbReference type="InterPro" id="IPR023214">
    <property type="entry name" value="HAD_sf"/>
</dbReference>
<dbReference type="Pfam" id="PF00702">
    <property type="entry name" value="Hydrolase"/>
    <property type="match status" value="1"/>
</dbReference>
<dbReference type="GO" id="GO:0006281">
    <property type="term" value="P:DNA repair"/>
    <property type="evidence" value="ECO:0007669"/>
    <property type="project" value="TreeGrafter"/>
</dbReference>
<evidence type="ECO:0000313" key="6">
    <source>
        <dbReference type="Proteomes" id="UP000199029"/>
    </source>
</evidence>
<keyword evidence="6" id="KW-1185">Reference proteome</keyword>
<evidence type="ECO:0000256" key="3">
    <source>
        <dbReference type="ARBA" id="ARBA00006171"/>
    </source>
</evidence>
<dbReference type="InterPro" id="IPR036412">
    <property type="entry name" value="HAD-like_sf"/>
</dbReference>
<protein>
    <recommendedName>
        <fullName evidence="4">phosphoglycolate phosphatase</fullName>
        <ecNumber evidence="4">3.1.3.18</ecNumber>
    </recommendedName>
</protein>
<dbReference type="Gene3D" id="1.10.150.520">
    <property type="match status" value="1"/>
</dbReference>
<dbReference type="Gene3D" id="3.40.50.1000">
    <property type="entry name" value="HAD superfamily/HAD-like"/>
    <property type="match status" value="1"/>
</dbReference>
<organism evidence="5 6">
    <name type="scientific">Hymenobacter arizonensis</name>
    <name type="common">Siccationidurans arizonensis</name>
    <dbReference type="NCBI Taxonomy" id="1227077"/>
    <lineage>
        <taxon>Bacteria</taxon>
        <taxon>Pseudomonadati</taxon>
        <taxon>Bacteroidota</taxon>
        <taxon>Cytophagia</taxon>
        <taxon>Cytophagales</taxon>
        <taxon>Hymenobacteraceae</taxon>
        <taxon>Hymenobacter</taxon>
    </lineage>
</organism>
<comment type="catalytic activity">
    <reaction evidence="1">
        <text>2-phosphoglycolate + H2O = glycolate + phosphate</text>
        <dbReference type="Rhea" id="RHEA:14369"/>
        <dbReference type="ChEBI" id="CHEBI:15377"/>
        <dbReference type="ChEBI" id="CHEBI:29805"/>
        <dbReference type="ChEBI" id="CHEBI:43474"/>
        <dbReference type="ChEBI" id="CHEBI:58033"/>
        <dbReference type="EC" id="3.1.3.18"/>
    </reaction>
</comment>
<evidence type="ECO:0000256" key="2">
    <source>
        <dbReference type="ARBA" id="ARBA00004818"/>
    </source>
</evidence>
<dbReference type="PRINTS" id="PR00413">
    <property type="entry name" value="HADHALOGNASE"/>
</dbReference>
<proteinExistence type="inferred from homology"/>
<comment type="similarity">
    <text evidence="3">Belongs to the HAD-like hydrolase superfamily. CbbY/CbbZ/Gph/YieH family.</text>
</comment>
<sequence>MSLHPHKEAEFTISAASAVRWPEVKAVIFDVDGTLYTQSKLRSKMLVSLLGYYALRPWRLDEMLILQRFRAEREKRHGAAGPDIENAQYAWASNNGRTPVDKIKRVVEHWMFQYPNQYLRGCTYPGTHAFFATLRQKGIKIGIYSDYKAHDKMAAMGLAADIIVSSTDPEIDHLKPAPHGLLYIADALGLAPADCLFIGDRPELDGACAEQAGMPYLIVDKQPFDSFTFYKTLEDTLATSLTTSPHE</sequence>
<evidence type="ECO:0000313" key="5">
    <source>
        <dbReference type="EMBL" id="SFQ51959.1"/>
    </source>
</evidence>
<dbReference type="STRING" id="1227077.SAMN04515668_2751"/>
<dbReference type="EC" id="3.1.3.18" evidence="4"/>
<comment type="pathway">
    <text evidence="2">Organic acid metabolism; glycolate biosynthesis; glycolate from 2-phosphoglycolate: step 1/1.</text>
</comment>
<evidence type="ECO:0000256" key="4">
    <source>
        <dbReference type="ARBA" id="ARBA00013078"/>
    </source>
</evidence>
<dbReference type="PROSITE" id="PS01228">
    <property type="entry name" value="COF_1"/>
    <property type="match status" value="1"/>
</dbReference>
<dbReference type="PANTHER" id="PTHR43434:SF1">
    <property type="entry name" value="PHOSPHOGLYCOLATE PHOSPHATASE"/>
    <property type="match status" value="1"/>
</dbReference>
<dbReference type="InterPro" id="IPR006439">
    <property type="entry name" value="HAD-SF_hydro_IA"/>
</dbReference>
<dbReference type="RefSeq" id="WP_092674116.1">
    <property type="nucleotide sequence ID" value="NZ_FOXS01000003.1"/>
</dbReference>
<dbReference type="InterPro" id="IPR050155">
    <property type="entry name" value="HAD-like_hydrolase_sf"/>
</dbReference>
<accession>A0A1I5Z662</accession>
<dbReference type="SUPFAM" id="SSF56784">
    <property type="entry name" value="HAD-like"/>
    <property type="match status" value="1"/>
</dbReference>
<name>A0A1I5Z662_HYMAR</name>
<dbReference type="SFLD" id="SFLDS00003">
    <property type="entry name" value="Haloacid_Dehalogenase"/>
    <property type="match status" value="1"/>
</dbReference>
<evidence type="ECO:0000256" key="1">
    <source>
        <dbReference type="ARBA" id="ARBA00000830"/>
    </source>
</evidence>
<dbReference type="OrthoDB" id="9807630at2"/>
<dbReference type="GO" id="GO:0008967">
    <property type="term" value="F:phosphoglycolate phosphatase activity"/>
    <property type="evidence" value="ECO:0007669"/>
    <property type="project" value="UniProtKB-EC"/>
</dbReference>
<dbReference type="PANTHER" id="PTHR43434">
    <property type="entry name" value="PHOSPHOGLYCOLATE PHOSPHATASE"/>
    <property type="match status" value="1"/>
</dbReference>
<dbReference type="EMBL" id="FOXS01000003">
    <property type="protein sequence ID" value="SFQ51959.1"/>
    <property type="molecule type" value="Genomic_DNA"/>
</dbReference>
<dbReference type="GO" id="GO:0005829">
    <property type="term" value="C:cytosol"/>
    <property type="evidence" value="ECO:0007669"/>
    <property type="project" value="TreeGrafter"/>
</dbReference>
<reference evidence="6" key="1">
    <citation type="submission" date="2016-10" db="EMBL/GenBank/DDBJ databases">
        <authorList>
            <person name="Varghese N."/>
            <person name="Submissions S."/>
        </authorList>
    </citation>
    <scope>NUCLEOTIDE SEQUENCE [LARGE SCALE GENOMIC DNA]</scope>
    <source>
        <strain evidence="6">OR362-8,ATCC BAA-1266,JCM 13504</strain>
    </source>
</reference>